<evidence type="ECO:0000313" key="4">
    <source>
        <dbReference type="Proteomes" id="UP000247498"/>
    </source>
</evidence>
<keyword evidence="2" id="KW-1133">Transmembrane helix</keyword>
<feature type="region of interest" description="Disordered" evidence="1">
    <location>
        <begin position="127"/>
        <end position="162"/>
    </location>
</feature>
<dbReference type="EMBL" id="BDRX01000075">
    <property type="protein sequence ID" value="GBF96177.1"/>
    <property type="molecule type" value="Genomic_DNA"/>
</dbReference>
<dbReference type="PANTHER" id="PTHR36777">
    <property type="entry name" value="EXPRESSED PROTEIN"/>
    <property type="match status" value="1"/>
</dbReference>
<accession>A0A2V0PG48</accession>
<protein>
    <submittedName>
        <fullName evidence="3">Uncharacterized protein</fullName>
    </submittedName>
</protein>
<dbReference type="STRING" id="307507.A0A2V0PG48"/>
<dbReference type="Proteomes" id="UP000247498">
    <property type="component" value="Unassembled WGS sequence"/>
</dbReference>
<evidence type="ECO:0000256" key="1">
    <source>
        <dbReference type="SAM" id="MobiDB-lite"/>
    </source>
</evidence>
<comment type="caution">
    <text evidence="3">The sequence shown here is derived from an EMBL/GenBank/DDBJ whole genome shotgun (WGS) entry which is preliminary data.</text>
</comment>
<proteinExistence type="predicted"/>
<reference evidence="3 4" key="1">
    <citation type="journal article" date="2018" name="Sci. Rep.">
        <title>Raphidocelis subcapitata (=Pseudokirchneriella subcapitata) provides an insight into genome evolution and environmental adaptations in the Sphaeropleales.</title>
        <authorList>
            <person name="Suzuki S."/>
            <person name="Yamaguchi H."/>
            <person name="Nakajima N."/>
            <person name="Kawachi M."/>
        </authorList>
    </citation>
    <scope>NUCLEOTIDE SEQUENCE [LARGE SCALE GENOMIC DNA]</scope>
    <source>
        <strain evidence="3 4">NIES-35</strain>
    </source>
</reference>
<keyword evidence="4" id="KW-1185">Reference proteome</keyword>
<feature type="compositionally biased region" description="Low complexity" evidence="1">
    <location>
        <begin position="17"/>
        <end position="32"/>
    </location>
</feature>
<dbReference type="InParanoid" id="A0A2V0PG48"/>
<dbReference type="AlphaFoldDB" id="A0A2V0PG48"/>
<feature type="compositionally biased region" description="Gly residues" evidence="1">
    <location>
        <begin position="127"/>
        <end position="141"/>
    </location>
</feature>
<keyword evidence="2" id="KW-0472">Membrane</keyword>
<gene>
    <name evidence="3" type="ORF">Rsub_08925</name>
</gene>
<dbReference type="PANTHER" id="PTHR36777:SF2">
    <property type="entry name" value="EXPRESSED PROTEIN"/>
    <property type="match status" value="1"/>
</dbReference>
<evidence type="ECO:0000256" key="2">
    <source>
        <dbReference type="SAM" id="Phobius"/>
    </source>
</evidence>
<organism evidence="3 4">
    <name type="scientific">Raphidocelis subcapitata</name>
    <dbReference type="NCBI Taxonomy" id="307507"/>
    <lineage>
        <taxon>Eukaryota</taxon>
        <taxon>Viridiplantae</taxon>
        <taxon>Chlorophyta</taxon>
        <taxon>core chlorophytes</taxon>
        <taxon>Chlorophyceae</taxon>
        <taxon>CS clade</taxon>
        <taxon>Sphaeropleales</taxon>
        <taxon>Selenastraceae</taxon>
        <taxon>Raphidocelis</taxon>
    </lineage>
</organism>
<evidence type="ECO:0000313" key="3">
    <source>
        <dbReference type="EMBL" id="GBF96177.1"/>
    </source>
</evidence>
<feature type="region of interest" description="Disordered" evidence="1">
    <location>
        <begin position="1"/>
        <end position="54"/>
    </location>
</feature>
<feature type="compositionally biased region" description="Basic and acidic residues" evidence="1">
    <location>
        <begin position="142"/>
        <end position="156"/>
    </location>
</feature>
<dbReference type="OrthoDB" id="534175at2759"/>
<sequence>MQAHRAVGSAQGGVAQRRGVTARPVAAAARPRAPARRARAVAQAGKDDRTTGNSALDTALTVGRGFVDSASALVPESVPRPLAKGGVAALGVLLAFWLLQKVLSTLLTVALLGGAAFLYFRSTSSGGGGDDNGGGGGGGGRGAKDDPTDPLADAKRIMQKWR</sequence>
<feature type="transmembrane region" description="Helical" evidence="2">
    <location>
        <begin position="87"/>
        <end position="120"/>
    </location>
</feature>
<name>A0A2V0PG48_9CHLO</name>
<keyword evidence="2" id="KW-0812">Transmembrane</keyword>